<dbReference type="AlphaFoldDB" id="A0A8J2I0Y2"/>
<sequence>MTSAMTQKINLTDAYTLGNQRQSLQSWADGILSEESELNRGSLLVSSPREQFRTRGRQPGMNNNACNDDRNKLPSQSQPSSATPLSRYRPCARMIHALRPKPNPTTEDIALQLDPFANEETLNGQPCLSKADRSNSKGFVENKGLHSELSRMTENSATATSPSHRLNKTSITQMKEPIVRDDPQKRFSYGTETFHATSRQFIDEPTIQQNIASPNSDIKLNGLSSNAITNTPAQEREPPLSSSRLSSTKASNSRNEPDTPCLLLKTTPEKRKKHERTPSNGYGSPGSTLTSGAWDAFAPETSSPRNEVSPTAERLQRRLRRVENFSHVKKSGSQTSLFAQQDSVATLSEMHETEVCCIYPLEAFVLAGTEDGCNVLDWACPWPPEKPAKKLLRFASQTDFASSVHYKSNSQSSANSDTSLHGRVDTGGYLPDYRRSTLRVVDVPDQAQDGGLTTLAPLTYSAPVDDETSILFPLAYNPAAGDESTTLSPLTYNAAAGDEITTLLPLTYGATANDEITTFPLFVYCPTTSDESGSSLSTRRKPIPREFEDSSRRTSTSSIDAENDHEDENENNDDNEVVSPRMKSRRIRNYSSEGRCAELKQIVVGKKHMRSSGSTGLLDHVSKSVGKFIQSDSDTDVVEKQMPANSITRRPLPGNTGLIDRDLEFHYRDQNKRGVSMPTFPSSSAKGGEDKEHNRRSSFSKLLRLAISQVTQFELTELTAKTQFSQSVLEAAGRQSSQFRDL</sequence>
<keyword evidence="3" id="KW-1185">Reference proteome</keyword>
<dbReference type="GeneID" id="67015115"/>
<dbReference type="RefSeq" id="XP_043167090.1">
    <property type="nucleotide sequence ID" value="XM_043311155.1"/>
</dbReference>
<evidence type="ECO:0000313" key="3">
    <source>
        <dbReference type="Proteomes" id="UP000676310"/>
    </source>
</evidence>
<feature type="compositionally biased region" description="Polar residues" evidence="1">
    <location>
        <begin position="73"/>
        <end position="84"/>
    </location>
</feature>
<feature type="compositionally biased region" description="Polar residues" evidence="1">
    <location>
        <begin position="300"/>
        <end position="309"/>
    </location>
</feature>
<reference evidence="2" key="1">
    <citation type="submission" date="2021-05" db="EMBL/GenBank/DDBJ databases">
        <authorList>
            <person name="Stam R."/>
        </authorList>
    </citation>
    <scope>NUCLEOTIDE SEQUENCE</scope>
    <source>
        <strain evidence="2">CS162</strain>
    </source>
</reference>
<name>A0A8J2I0Y2_9PLEO</name>
<feature type="compositionally biased region" description="Polar residues" evidence="1">
    <location>
        <begin position="278"/>
        <end position="291"/>
    </location>
</feature>
<dbReference type="Proteomes" id="UP000676310">
    <property type="component" value="Unassembled WGS sequence"/>
</dbReference>
<accession>A0A8J2I0Y2</accession>
<feature type="compositionally biased region" description="Basic and acidic residues" evidence="1">
    <location>
        <begin position="543"/>
        <end position="552"/>
    </location>
</feature>
<evidence type="ECO:0000256" key="1">
    <source>
        <dbReference type="SAM" id="MobiDB-lite"/>
    </source>
</evidence>
<feature type="region of interest" description="Disordered" evidence="1">
    <location>
        <begin position="670"/>
        <end position="696"/>
    </location>
</feature>
<proteinExistence type="predicted"/>
<feature type="region of interest" description="Disordered" evidence="1">
    <location>
        <begin position="42"/>
        <end position="87"/>
    </location>
</feature>
<organism evidence="2 3">
    <name type="scientific">Alternaria atra</name>
    <dbReference type="NCBI Taxonomy" id="119953"/>
    <lineage>
        <taxon>Eukaryota</taxon>
        <taxon>Fungi</taxon>
        <taxon>Dikarya</taxon>
        <taxon>Ascomycota</taxon>
        <taxon>Pezizomycotina</taxon>
        <taxon>Dothideomycetes</taxon>
        <taxon>Pleosporomycetidae</taxon>
        <taxon>Pleosporales</taxon>
        <taxon>Pleosporineae</taxon>
        <taxon>Pleosporaceae</taxon>
        <taxon>Alternaria</taxon>
        <taxon>Alternaria sect. Ulocladioides</taxon>
    </lineage>
</organism>
<feature type="compositionally biased region" description="Acidic residues" evidence="1">
    <location>
        <begin position="561"/>
        <end position="576"/>
    </location>
</feature>
<comment type="caution">
    <text evidence="2">The sequence shown here is derived from an EMBL/GenBank/DDBJ whole genome shotgun (WGS) entry which is preliminary data.</text>
</comment>
<feature type="region of interest" description="Disordered" evidence="1">
    <location>
        <begin position="120"/>
        <end position="184"/>
    </location>
</feature>
<feature type="region of interest" description="Disordered" evidence="1">
    <location>
        <begin position="212"/>
        <end position="312"/>
    </location>
</feature>
<feature type="compositionally biased region" description="Polar residues" evidence="1">
    <location>
        <begin position="528"/>
        <end position="537"/>
    </location>
</feature>
<feature type="compositionally biased region" description="Polar residues" evidence="1">
    <location>
        <begin position="152"/>
        <end position="173"/>
    </location>
</feature>
<gene>
    <name evidence="2" type="ORF">ALTATR162_LOCUS3547</name>
</gene>
<protein>
    <submittedName>
        <fullName evidence="2">Uncharacterized protein</fullName>
    </submittedName>
</protein>
<dbReference type="OrthoDB" id="3690512at2759"/>
<feature type="compositionally biased region" description="Polar residues" evidence="1">
    <location>
        <begin position="212"/>
        <end position="233"/>
    </location>
</feature>
<evidence type="ECO:0000313" key="2">
    <source>
        <dbReference type="EMBL" id="CAG5154293.1"/>
    </source>
</evidence>
<feature type="region of interest" description="Disordered" evidence="1">
    <location>
        <begin position="528"/>
        <end position="586"/>
    </location>
</feature>
<dbReference type="EMBL" id="CAJRGZ010000016">
    <property type="protein sequence ID" value="CAG5154293.1"/>
    <property type="molecule type" value="Genomic_DNA"/>
</dbReference>